<dbReference type="Pfam" id="PF13671">
    <property type="entry name" value="AAA_33"/>
    <property type="match status" value="1"/>
</dbReference>
<sequence>MAVLPESLARAGRDATGSFLAEVPPHLIAEKDPDLFLKPGEFPRGDFLRVRSNRFIELLQLELLWEVSVDGTQEQMTQTSAEQPRATESDLQVVETHVSRLFFVEERVYKSKKPVVNAFLDYSTAEKRQVACCREVELNSRLAPDSYLGVLDLSLNGSEVDHVVVMERHPSASRLSARLDDPGVAADLQEVARKILVLHQSSPRRDEIDNAASPRAVNRLLIEGFEQLRQFSTSVLDRIELNWVEFLALHYLEGRRVLFDERVAQGHARDGHGDLQADDIFCLEDGPRILDCLEFDDQLRYSDELSDVAFLAMDLERLGHANLALTFLGFYQDLGARSWPKSLEHFYIAYRALIRSKVACMRFHQGEDTAAARAQGLLMLAADHLDAASVRLVLVGGLPGTGKTSIASKIAAETGSELLSSDRIRDELFPRSSSSGSTSFGHGRYSQDRVRAVYTEMLRRAELMLAGGQHVVLDASWSSESDRKAAESLAVDYCSFFTELRCVCPTEIAHQRIEHRAEEGVDASEATAEIADGLAAHADLWPTSTLIDTHTFSQSEAAAQAVQAVTNRLKDS</sequence>
<dbReference type="InterPro" id="IPR011009">
    <property type="entry name" value="Kinase-like_dom_sf"/>
</dbReference>
<proteinExistence type="predicted"/>
<organism evidence="1">
    <name type="scientific">freshwater metagenome</name>
    <dbReference type="NCBI Taxonomy" id="449393"/>
    <lineage>
        <taxon>unclassified sequences</taxon>
        <taxon>metagenomes</taxon>
        <taxon>ecological metagenomes</taxon>
    </lineage>
</organism>
<dbReference type="SUPFAM" id="SSF56112">
    <property type="entry name" value="Protein kinase-like (PK-like)"/>
    <property type="match status" value="1"/>
</dbReference>
<dbReference type="PANTHER" id="PTHR43883">
    <property type="entry name" value="SLR0207 PROTEIN"/>
    <property type="match status" value="1"/>
</dbReference>
<dbReference type="EMBL" id="CAEZYU010000112">
    <property type="protein sequence ID" value="CAB4756140.1"/>
    <property type="molecule type" value="Genomic_DNA"/>
</dbReference>
<dbReference type="SUPFAM" id="SSF52540">
    <property type="entry name" value="P-loop containing nucleoside triphosphate hydrolases"/>
    <property type="match status" value="1"/>
</dbReference>
<accession>A0A6J6U896</accession>
<dbReference type="PANTHER" id="PTHR43883:SF1">
    <property type="entry name" value="GLUCONOKINASE"/>
    <property type="match status" value="1"/>
</dbReference>
<dbReference type="InterPro" id="IPR052732">
    <property type="entry name" value="Cell-binding_unc_protein"/>
</dbReference>
<dbReference type="AlphaFoldDB" id="A0A6J6U896"/>
<name>A0A6J6U896_9ZZZZ</name>
<gene>
    <name evidence="1" type="ORF">UFOPK2766_01926</name>
</gene>
<evidence type="ECO:0000313" key="1">
    <source>
        <dbReference type="EMBL" id="CAB4756140.1"/>
    </source>
</evidence>
<reference evidence="1" key="1">
    <citation type="submission" date="2020-05" db="EMBL/GenBank/DDBJ databases">
        <authorList>
            <person name="Chiriac C."/>
            <person name="Salcher M."/>
            <person name="Ghai R."/>
            <person name="Kavagutti S V."/>
        </authorList>
    </citation>
    <scope>NUCLEOTIDE SEQUENCE</scope>
</reference>
<protein>
    <submittedName>
        <fullName evidence="1">Unannotated protein</fullName>
    </submittedName>
</protein>
<dbReference type="Gene3D" id="3.40.50.300">
    <property type="entry name" value="P-loop containing nucleotide triphosphate hydrolases"/>
    <property type="match status" value="1"/>
</dbReference>
<dbReference type="InterPro" id="IPR027417">
    <property type="entry name" value="P-loop_NTPase"/>
</dbReference>